<name>A0A1E4TEI1_9ASCO</name>
<dbReference type="GO" id="GO:0009691">
    <property type="term" value="P:cytokinin biosynthetic process"/>
    <property type="evidence" value="ECO:0007669"/>
    <property type="project" value="InterPro"/>
</dbReference>
<sequence length="205" mass="22561">MTIERKICVYCGSSSGDDPVYAESARRLGQLIAEIKWGLVYGGGSTGIMGELAKSAVAHGADVHGIIPEPLIRRERSTAIPDESIYGRTTVVQDMHTRKRMMASESTAFVALPGGFGTAEELFEVITWNQLGIHAYPIVLLNINGFYDGLLAWINNATDSGFISEGNRNICVEAKSPEEVIENIRNYEVSKERFSLKWSDENMSP</sequence>
<dbReference type="PANTHER" id="PTHR31223:SF70">
    <property type="entry name" value="LOG FAMILY PROTEIN YJL055W"/>
    <property type="match status" value="1"/>
</dbReference>
<accession>A0A1E4TEI1</accession>
<dbReference type="SUPFAM" id="SSF102405">
    <property type="entry name" value="MCP/YpsA-like"/>
    <property type="match status" value="1"/>
</dbReference>
<evidence type="ECO:0000313" key="2">
    <source>
        <dbReference type="Proteomes" id="UP000095023"/>
    </source>
</evidence>
<dbReference type="Pfam" id="PF03641">
    <property type="entry name" value="Lysine_decarbox"/>
    <property type="match status" value="1"/>
</dbReference>
<dbReference type="GO" id="GO:0016799">
    <property type="term" value="F:hydrolase activity, hydrolyzing N-glycosyl compounds"/>
    <property type="evidence" value="ECO:0007669"/>
    <property type="project" value="TreeGrafter"/>
</dbReference>
<evidence type="ECO:0000313" key="1">
    <source>
        <dbReference type="EMBL" id="ODV90156.1"/>
    </source>
</evidence>
<dbReference type="GO" id="GO:0005829">
    <property type="term" value="C:cytosol"/>
    <property type="evidence" value="ECO:0007669"/>
    <property type="project" value="TreeGrafter"/>
</dbReference>
<dbReference type="AlphaFoldDB" id="A0A1E4TEI1"/>
<dbReference type="InterPro" id="IPR031100">
    <property type="entry name" value="LOG_fam"/>
</dbReference>
<organism evidence="1 2">
    <name type="scientific">Tortispora caseinolytica NRRL Y-17796</name>
    <dbReference type="NCBI Taxonomy" id="767744"/>
    <lineage>
        <taxon>Eukaryota</taxon>
        <taxon>Fungi</taxon>
        <taxon>Dikarya</taxon>
        <taxon>Ascomycota</taxon>
        <taxon>Saccharomycotina</taxon>
        <taxon>Trigonopsidomycetes</taxon>
        <taxon>Trigonopsidales</taxon>
        <taxon>Trigonopsidaceae</taxon>
        <taxon>Tortispora</taxon>
    </lineage>
</organism>
<proteinExistence type="predicted"/>
<dbReference type="InterPro" id="IPR005269">
    <property type="entry name" value="LOG"/>
</dbReference>
<dbReference type="PANTHER" id="PTHR31223">
    <property type="entry name" value="LOG FAMILY PROTEIN YJL055W"/>
    <property type="match status" value="1"/>
</dbReference>
<evidence type="ECO:0008006" key="3">
    <source>
        <dbReference type="Google" id="ProtNLM"/>
    </source>
</evidence>
<dbReference type="Proteomes" id="UP000095023">
    <property type="component" value="Unassembled WGS sequence"/>
</dbReference>
<dbReference type="EMBL" id="KV453842">
    <property type="protein sequence ID" value="ODV90156.1"/>
    <property type="molecule type" value="Genomic_DNA"/>
</dbReference>
<reference evidence="2" key="1">
    <citation type="submission" date="2016-02" db="EMBL/GenBank/DDBJ databases">
        <title>Comparative genomics of biotechnologically important yeasts.</title>
        <authorList>
            <consortium name="DOE Joint Genome Institute"/>
            <person name="Riley R."/>
            <person name="Haridas S."/>
            <person name="Wolfe K.H."/>
            <person name="Lopes M.R."/>
            <person name="Hittinger C.T."/>
            <person name="Goker M."/>
            <person name="Salamov A."/>
            <person name="Wisecaver J."/>
            <person name="Long T.M."/>
            <person name="Aerts A.L."/>
            <person name="Barry K."/>
            <person name="Choi C."/>
            <person name="Clum A."/>
            <person name="Coughlan A.Y."/>
            <person name="Deshpande S."/>
            <person name="Douglass A.P."/>
            <person name="Hanson S.J."/>
            <person name="Klenk H.-P."/>
            <person name="Labutti K."/>
            <person name="Lapidus A."/>
            <person name="Lindquist E."/>
            <person name="Lipzen A."/>
            <person name="Meier-Kolthoff J.P."/>
            <person name="Ohm R.A."/>
            <person name="Otillar R.P."/>
            <person name="Pangilinan J."/>
            <person name="Peng Y."/>
            <person name="Rokas A."/>
            <person name="Rosa C.A."/>
            <person name="Scheuner C."/>
            <person name="Sibirny A.A."/>
            <person name="Slot J.C."/>
            <person name="Stielow J.B."/>
            <person name="Sun H."/>
            <person name="Kurtzman C.P."/>
            <person name="Blackwell M."/>
            <person name="Jeffries T.W."/>
            <person name="Grigoriev I.V."/>
        </authorList>
    </citation>
    <scope>NUCLEOTIDE SEQUENCE [LARGE SCALE GENOMIC DNA]</scope>
    <source>
        <strain evidence="2">NRRL Y-17796</strain>
    </source>
</reference>
<protein>
    <recommendedName>
        <fullName evidence="3">Cytokinin riboside 5'-monophosphate phosphoribohydrolase</fullName>
    </recommendedName>
</protein>
<dbReference type="NCBIfam" id="TIGR00730">
    <property type="entry name" value="Rossman fold protein, TIGR00730 family"/>
    <property type="match status" value="1"/>
</dbReference>
<keyword evidence="2" id="KW-1185">Reference proteome</keyword>
<dbReference type="Gene3D" id="3.40.50.450">
    <property type="match status" value="1"/>
</dbReference>
<gene>
    <name evidence="1" type="ORF">CANCADRAFT_56734</name>
</gene>
<dbReference type="OrthoDB" id="414463at2759"/>